<protein>
    <submittedName>
        <fullName evidence="3">DUF2680 domain-containing protein</fullName>
    </submittedName>
</protein>
<keyword evidence="2" id="KW-0732">Signal</keyword>
<gene>
    <name evidence="3" type="ORF">ACFO3D_17970</name>
</gene>
<evidence type="ECO:0000256" key="1">
    <source>
        <dbReference type="SAM" id="MobiDB-lite"/>
    </source>
</evidence>
<evidence type="ECO:0000256" key="2">
    <source>
        <dbReference type="SAM" id="SignalP"/>
    </source>
</evidence>
<name>A0ABV9DNW0_9BACI</name>
<dbReference type="Pfam" id="PF10925">
    <property type="entry name" value="DUF2680"/>
    <property type="match status" value="1"/>
</dbReference>
<proteinExistence type="predicted"/>
<accession>A0ABV9DNW0</accession>
<dbReference type="InterPro" id="IPR024485">
    <property type="entry name" value="DUF2680"/>
</dbReference>
<keyword evidence="4" id="KW-1185">Reference proteome</keyword>
<feature type="region of interest" description="Disordered" evidence="1">
    <location>
        <begin position="88"/>
        <end position="113"/>
    </location>
</feature>
<feature type="chain" id="PRO_5046320706" evidence="2">
    <location>
        <begin position="27"/>
        <end position="113"/>
    </location>
</feature>
<sequence length="113" mass="13273">MKRLIYLTFSAVLCSVFIFGSVSSLAQEEKEVKQDIKLTEEQQGELEVLYNGLFEKHKQIINKYMEYGVFSKEKGEKIISHLEERQTKMKENGYVPPHGPHPKPKKEKWDKEE</sequence>
<reference evidence="4" key="1">
    <citation type="journal article" date="2019" name="Int. J. Syst. Evol. Microbiol.">
        <title>The Global Catalogue of Microorganisms (GCM) 10K type strain sequencing project: providing services to taxonomists for standard genome sequencing and annotation.</title>
        <authorList>
            <consortium name="The Broad Institute Genomics Platform"/>
            <consortium name="The Broad Institute Genome Sequencing Center for Infectious Disease"/>
            <person name="Wu L."/>
            <person name="Ma J."/>
        </authorList>
    </citation>
    <scope>NUCLEOTIDE SEQUENCE [LARGE SCALE GENOMIC DNA]</scope>
    <source>
        <strain evidence="4">CGMCC 4.7426</strain>
    </source>
</reference>
<evidence type="ECO:0000313" key="3">
    <source>
        <dbReference type="EMBL" id="MFC4560049.1"/>
    </source>
</evidence>
<dbReference type="EMBL" id="JBHSFU010000015">
    <property type="protein sequence ID" value="MFC4560049.1"/>
    <property type="molecule type" value="Genomic_DNA"/>
</dbReference>
<dbReference type="RefSeq" id="WP_390299434.1">
    <property type="nucleotide sequence ID" value="NZ_JBHSFU010000015.1"/>
</dbReference>
<organism evidence="3 4">
    <name type="scientific">Virgibacillus kekensis</name>
    <dbReference type="NCBI Taxonomy" id="202261"/>
    <lineage>
        <taxon>Bacteria</taxon>
        <taxon>Bacillati</taxon>
        <taxon>Bacillota</taxon>
        <taxon>Bacilli</taxon>
        <taxon>Bacillales</taxon>
        <taxon>Bacillaceae</taxon>
        <taxon>Virgibacillus</taxon>
    </lineage>
</organism>
<comment type="caution">
    <text evidence="3">The sequence shown here is derived from an EMBL/GenBank/DDBJ whole genome shotgun (WGS) entry which is preliminary data.</text>
</comment>
<dbReference type="Proteomes" id="UP001595989">
    <property type="component" value="Unassembled WGS sequence"/>
</dbReference>
<feature type="signal peptide" evidence="2">
    <location>
        <begin position="1"/>
        <end position="26"/>
    </location>
</feature>
<evidence type="ECO:0000313" key="4">
    <source>
        <dbReference type="Proteomes" id="UP001595989"/>
    </source>
</evidence>